<evidence type="ECO:0000259" key="1">
    <source>
        <dbReference type="Pfam" id="PF04326"/>
    </source>
</evidence>
<protein>
    <submittedName>
        <fullName evidence="2">ATP-binding protein</fullName>
    </submittedName>
</protein>
<comment type="caution">
    <text evidence="2">The sequence shown here is derived from an EMBL/GenBank/DDBJ whole genome shotgun (WGS) entry which is preliminary data.</text>
</comment>
<name>A0A2G6Q6D4_9BACI</name>
<accession>A0A2G6Q6D4</accession>
<dbReference type="InterPro" id="IPR007421">
    <property type="entry name" value="Schlafen_AlbA_2_dom"/>
</dbReference>
<dbReference type="Proteomes" id="UP000228484">
    <property type="component" value="Unassembled WGS sequence"/>
</dbReference>
<gene>
    <name evidence="2" type="ORF">CO726_29070</name>
</gene>
<reference evidence="2 3" key="1">
    <citation type="submission" date="2017-09" db="EMBL/GenBank/DDBJ databases">
        <title>Biocontrol bacteria screening and application from spent mushroom substrate.</title>
        <authorList>
            <person name="Sun X."/>
        </authorList>
    </citation>
    <scope>NUCLEOTIDE SEQUENCE [LARGE SCALE GENOMIC DNA]</scope>
    <source>
        <strain evidence="2 3">100374</strain>
    </source>
</reference>
<dbReference type="AlphaFoldDB" id="A0A2G6Q6D4"/>
<dbReference type="EMBL" id="NWUW01000051">
    <property type="protein sequence ID" value="PIE91989.1"/>
    <property type="molecule type" value="Genomic_DNA"/>
</dbReference>
<dbReference type="Pfam" id="PF04326">
    <property type="entry name" value="SLFN_AlbA_2"/>
    <property type="match status" value="1"/>
</dbReference>
<feature type="domain" description="Schlafen AlbA-2" evidence="1">
    <location>
        <begin position="29"/>
        <end position="163"/>
    </location>
</feature>
<keyword evidence="3" id="KW-1185">Reference proteome</keyword>
<dbReference type="RefSeq" id="WP_099686611.1">
    <property type="nucleotide sequence ID" value="NZ_NWUW01000051.1"/>
</dbReference>
<dbReference type="InterPro" id="IPR038461">
    <property type="entry name" value="Schlafen_AlbA_2_dom_sf"/>
</dbReference>
<keyword evidence="2" id="KW-0547">Nucleotide-binding</keyword>
<evidence type="ECO:0000313" key="3">
    <source>
        <dbReference type="Proteomes" id="UP000228484"/>
    </source>
</evidence>
<sequence length="329" mass="37107">MNNAELIFDKLEKDGYKEISRMLNQHQEESVFLDFKLKSIPDGSKISKDDKRNYAKALSAFANTSGGVIVWGVNARKNEDGLDAASNEEPIINAKAFQTTLNSLLSDALTPLLPDIQNIFIPKSDTNDGFVVTYVPASDLPPHQALLGENKYYMRIGDSFNQMEHSHLSDAFGRRQRPVLEVHYEIQQRLLSGSGPEREHNLSLIVGIRNIGRYVAVYPAIQIKAEKNLYLLEGYEEALKLVPQTNDSRKKNGYMFAGGIDDTVHPGTYRTAYPLQLKFRVKEKHLNGESTELDDYTCSFSYELFAQGCESVKGEIVITFDEIRKAIFL</sequence>
<proteinExistence type="predicted"/>
<dbReference type="GO" id="GO:0005524">
    <property type="term" value="F:ATP binding"/>
    <property type="evidence" value="ECO:0007669"/>
    <property type="project" value="UniProtKB-KW"/>
</dbReference>
<evidence type="ECO:0000313" key="2">
    <source>
        <dbReference type="EMBL" id="PIE91989.1"/>
    </source>
</evidence>
<dbReference type="Gene3D" id="3.30.950.30">
    <property type="entry name" value="Schlafen, AAA domain"/>
    <property type="match status" value="1"/>
</dbReference>
<keyword evidence="2" id="KW-0067">ATP-binding</keyword>
<organism evidence="2 3">
    <name type="scientific">Bacillus fungorum</name>
    <dbReference type="NCBI Taxonomy" id="2039284"/>
    <lineage>
        <taxon>Bacteria</taxon>
        <taxon>Bacillati</taxon>
        <taxon>Bacillota</taxon>
        <taxon>Bacilli</taxon>
        <taxon>Bacillales</taxon>
        <taxon>Bacillaceae</taxon>
        <taxon>Bacillus</taxon>
    </lineage>
</organism>